<gene>
    <name evidence="2" type="ORF">Lpp126_07527</name>
</gene>
<evidence type="ECO:0000256" key="1">
    <source>
        <dbReference type="SAM" id="Phobius"/>
    </source>
</evidence>
<feature type="transmembrane region" description="Helical" evidence="1">
    <location>
        <begin position="12"/>
        <end position="36"/>
    </location>
</feature>
<dbReference type="Proteomes" id="UP000014243">
    <property type="component" value="Unassembled WGS sequence"/>
</dbReference>
<reference evidence="2 3" key="1">
    <citation type="journal article" date="2013" name="PLoS ONE">
        <title>Lactobacillus paracasei comparative genomics: towards species pan-genome definition and exploitation of diversity.</title>
        <authorList>
            <person name="Smokvina T."/>
            <person name="Wels M."/>
            <person name="Polka J."/>
            <person name="Chervaux C."/>
            <person name="Brisse S."/>
            <person name="Boekhorst J."/>
            <person name="van Hylckama Vlieg J.E."/>
            <person name="Siezen R.J."/>
        </authorList>
    </citation>
    <scope>NUCLEOTIDE SEQUENCE [LARGE SCALE GENOMIC DNA]</scope>
    <source>
        <strain evidence="2 3">Lpp126</strain>
    </source>
</reference>
<evidence type="ECO:0000313" key="2">
    <source>
        <dbReference type="EMBL" id="EPC76288.1"/>
    </source>
</evidence>
<keyword evidence="1" id="KW-0812">Transmembrane</keyword>
<keyword evidence="1" id="KW-1133">Transmembrane helix</keyword>
<keyword evidence="1" id="KW-0472">Membrane</keyword>
<proteinExistence type="predicted"/>
<name>S2S9Y5_LACPA</name>
<evidence type="ECO:0000313" key="3">
    <source>
        <dbReference type="Proteomes" id="UP000014243"/>
    </source>
</evidence>
<dbReference type="AlphaFoldDB" id="S2S9Y5"/>
<feature type="non-terminal residue" evidence="2">
    <location>
        <position position="1"/>
    </location>
</feature>
<accession>S2S9Y5</accession>
<sequence>DFILLGIDRNNNAMTLIGAIASALLAIIFSGGIYWLQNTDCVTFWQHWG</sequence>
<dbReference type="EMBL" id="ANKC01000530">
    <property type="protein sequence ID" value="EPC76288.1"/>
    <property type="molecule type" value="Genomic_DNA"/>
</dbReference>
<protein>
    <submittedName>
        <fullName evidence="2">Binding-protein-dependent transport systems inner membrane protein</fullName>
    </submittedName>
</protein>
<comment type="caution">
    <text evidence="2">The sequence shown here is derived from an EMBL/GenBank/DDBJ whole genome shotgun (WGS) entry which is preliminary data.</text>
</comment>
<organism evidence="2 3">
    <name type="scientific">Lacticaseibacillus paracasei subsp. paracasei Lpp126</name>
    <dbReference type="NCBI Taxonomy" id="1256206"/>
    <lineage>
        <taxon>Bacteria</taxon>
        <taxon>Bacillati</taxon>
        <taxon>Bacillota</taxon>
        <taxon>Bacilli</taxon>
        <taxon>Lactobacillales</taxon>
        <taxon>Lactobacillaceae</taxon>
        <taxon>Lacticaseibacillus</taxon>
    </lineage>
</organism>